<reference evidence="1" key="1">
    <citation type="submission" date="2019-10" db="EMBL/GenBank/DDBJ databases">
        <authorList>
            <consortium name="DOE Joint Genome Institute"/>
            <person name="Kuo A."/>
            <person name="Miyauchi S."/>
            <person name="Kiss E."/>
            <person name="Drula E."/>
            <person name="Kohler A."/>
            <person name="Sanchez-Garcia M."/>
            <person name="Andreopoulos B."/>
            <person name="Barry K.W."/>
            <person name="Bonito G."/>
            <person name="Buee M."/>
            <person name="Carver A."/>
            <person name="Chen C."/>
            <person name="Cichocki N."/>
            <person name="Clum A."/>
            <person name="Culley D."/>
            <person name="Crous P.W."/>
            <person name="Fauchery L."/>
            <person name="Girlanda M."/>
            <person name="Hayes R."/>
            <person name="Keri Z."/>
            <person name="LaButti K."/>
            <person name="Lipzen A."/>
            <person name="Lombard V."/>
            <person name="Magnuson J."/>
            <person name="Maillard F."/>
            <person name="Morin E."/>
            <person name="Murat C."/>
            <person name="Nolan M."/>
            <person name="Ohm R."/>
            <person name="Pangilinan J."/>
            <person name="Pereira M."/>
            <person name="Perotto S."/>
            <person name="Peter M."/>
            <person name="Riley R."/>
            <person name="Sitrit Y."/>
            <person name="Stielow B."/>
            <person name="Szollosi G."/>
            <person name="Zifcakova L."/>
            <person name="Stursova M."/>
            <person name="Spatafora J.W."/>
            <person name="Tedersoo L."/>
            <person name="Vaario L.-M."/>
            <person name="Yamada A."/>
            <person name="Yan M."/>
            <person name="Wang P."/>
            <person name="Xu J."/>
            <person name="Bruns T."/>
            <person name="Baldrian P."/>
            <person name="Vilgalys R."/>
            <person name="Henrissat B."/>
            <person name="Grigoriev I.V."/>
            <person name="Hibbett D."/>
            <person name="Nagy L.G."/>
            <person name="Martin F.M."/>
        </authorList>
    </citation>
    <scope>NUCLEOTIDE SEQUENCE</scope>
    <source>
        <strain evidence="1">BED1</strain>
    </source>
</reference>
<reference evidence="1" key="2">
    <citation type="journal article" date="2020" name="Nat. Commun.">
        <title>Large-scale genome sequencing of mycorrhizal fungi provides insights into the early evolution of symbiotic traits.</title>
        <authorList>
            <person name="Miyauchi S."/>
            <person name="Kiss E."/>
            <person name="Kuo A."/>
            <person name="Drula E."/>
            <person name="Kohler A."/>
            <person name="Sanchez-Garcia M."/>
            <person name="Morin E."/>
            <person name="Andreopoulos B."/>
            <person name="Barry K.W."/>
            <person name="Bonito G."/>
            <person name="Buee M."/>
            <person name="Carver A."/>
            <person name="Chen C."/>
            <person name="Cichocki N."/>
            <person name="Clum A."/>
            <person name="Culley D."/>
            <person name="Crous P.W."/>
            <person name="Fauchery L."/>
            <person name="Girlanda M."/>
            <person name="Hayes R.D."/>
            <person name="Keri Z."/>
            <person name="LaButti K."/>
            <person name="Lipzen A."/>
            <person name="Lombard V."/>
            <person name="Magnuson J."/>
            <person name="Maillard F."/>
            <person name="Murat C."/>
            <person name="Nolan M."/>
            <person name="Ohm R.A."/>
            <person name="Pangilinan J."/>
            <person name="Pereira M.F."/>
            <person name="Perotto S."/>
            <person name="Peter M."/>
            <person name="Pfister S."/>
            <person name="Riley R."/>
            <person name="Sitrit Y."/>
            <person name="Stielow J.B."/>
            <person name="Szollosi G."/>
            <person name="Zifcakova L."/>
            <person name="Stursova M."/>
            <person name="Spatafora J.W."/>
            <person name="Tedersoo L."/>
            <person name="Vaario L.M."/>
            <person name="Yamada A."/>
            <person name="Yan M."/>
            <person name="Wang P."/>
            <person name="Xu J."/>
            <person name="Bruns T."/>
            <person name="Baldrian P."/>
            <person name="Vilgalys R."/>
            <person name="Dunand C."/>
            <person name="Henrissat B."/>
            <person name="Grigoriev I.V."/>
            <person name="Hibbett D."/>
            <person name="Nagy L.G."/>
            <person name="Martin F.M."/>
        </authorList>
    </citation>
    <scope>NUCLEOTIDE SEQUENCE</scope>
    <source>
        <strain evidence="1">BED1</strain>
    </source>
</reference>
<protein>
    <submittedName>
        <fullName evidence="1">Uncharacterized protein</fullName>
    </submittedName>
</protein>
<sequence>MLEQIQTTPIDPTVKRYHPFATSPQAPNMPSSLLYPGTHFPKVRHRRFPKIAFYIFGLSSCPLKQVPSGTSTHPFITGQTRGRWYGNHHMRGMLSSRPHRPICFRFSKQSKPLSQPRSYPITLDSLLSALASCIYVAPIHSRPPTAHGHQLQTRFDCNALVTDPPIVRSASGMNTKVLSLWHPQDLPICATPIHRTHARTHR</sequence>
<evidence type="ECO:0000313" key="2">
    <source>
        <dbReference type="Proteomes" id="UP001194468"/>
    </source>
</evidence>
<evidence type="ECO:0000313" key="1">
    <source>
        <dbReference type="EMBL" id="KAF8443185.1"/>
    </source>
</evidence>
<accession>A0AAD4BY42</accession>
<name>A0AAD4BY42_BOLED</name>
<dbReference type="EMBL" id="WHUW01000008">
    <property type="protein sequence ID" value="KAF8443185.1"/>
    <property type="molecule type" value="Genomic_DNA"/>
</dbReference>
<keyword evidence="2" id="KW-1185">Reference proteome</keyword>
<comment type="caution">
    <text evidence="1">The sequence shown here is derived from an EMBL/GenBank/DDBJ whole genome shotgun (WGS) entry which is preliminary data.</text>
</comment>
<dbReference type="AlphaFoldDB" id="A0AAD4BY42"/>
<proteinExistence type="predicted"/>
<dbReference type="Proteomes" id="UP001194468">
    <property type="component" value="Unassembled WGS sequence"/>
</dbReference>
<gene>
    <name evidence="1" type="ORF">L210DRAFT_3164654</name>
</gene>
<organism evidence="1 2">
    <name type="scientific">Boletus edulis BED1</name>
    <dbReference type="NCBI Taxonomy" id="1328754"/>
    <lineage>
        <taxon>Eukaryota</taxon>
        <taxon>Fungi</taxon>
        <taxon>Dikarya</taxon>
        <taxon>Basidiomycota</taxon>
        <taxon>Agaricomycotina</taxon>
        <taxon>Agaricomycetes</taxon>
        <taxon>Agaricomycetidae</taxon>
        <taxon>Boletales</taxon>
        <taxon>Boletineae</taxon>
        <taxon>Boletaceae</taxon>
        <taxon>Boletoideae</taxon>
        <taxon>Boletus</taxon>
    </lineage>
</organism>